<dbReference type="NCBIfam" id="NF007183">
    <property type="entry name" value="PRK09614.1-2"/>
    <property type="match status" value="1"/>
</dbReference>
<feature type="binding site" evidence="10">
    <location>
        <position position="101"/>
    </location>
    <ligand>
        <name>Fe cation</name>
        <dbReference type="ChEBI" id="CHEBI:24875"/>
        <label>1</label>
    </ligand>
</feature>
<evidence type="ECO:0000256" key="5">
    <source>
        <dbReference type="ARBA" id="ARBA00023004"/>
    </source>
</evidence>
<dbReference type="InterPro" id="IPR033909">
    <property type="entry name" value="RNR_small"/>
</dbReference>
<keyword evidence="4 8" id="KW-0560">Oxidoreductase</keyword>
<keyword evidence="12" id="KW-1185">Reference proteome</keyword>
<dbReference type="EMBL" id="AZDI01000005">
    <property type="protein sequence ID" value="KRK45728.1"/>
    <property type="molecule type" value="Genomic_DNA"/>
</dbReference>
<evidence type="ECO:0000256" key="9">
    <source>
        <dbReference type="PIRSR" id="PIRSR000355-1"/>
    </source>
</evidence>
<evidence type="ECO:0000256" key="7">
    <source>
        <dbReference type="ARBA" id="ARBA00047754"/>
    </source>
</evidence>
<dbReference type="PANTHER" id="PTHR23409">
    <property type="entry name" value="RIBONUCLEOSIDE-DIPHOSPHATE REDUCTASE SMALL CHAIN"/>
    <property type="match status" value="1"/>
</dbReference>
<dbReference type="GeneID" id="83548939"/>
<dbReference type="AlphaFoldDB" id="A0A0R1HHL8"/>
<reference evidence="11 12" key="1">
    <citation type="journal article" date="2015" name="Genome Announc.">
        <title>Expanding the biotechnology potential of lactobacilli through comparative genomics of 213 strains and associated genera.</title>
        <authorList>
            <person name="Sun Z."/>
            <person name="Harris H.M."/>
            <person name="McCann A."/>
            <person name="Guo C."/>
            <person name="Argimon S."/>
            <person name="Zhang W."/>
            <person name="Yang X."/>
            <person name="Jeffery I.B."/>
            <person name="Cooney J.C."/>
            <person name="Kagawa T.F."/>
            <person name="Liu W."/>
            <person name="Song Y."/>
            <person name="Salvetti E."/>
            <person name="Wrobel A."/>
            <person name="Rasinkangas P."/>
            <person name="Parkhill J."/>
            <person name="Rea M.C."/>
            <person name="O'Sullivan O."/>
            <person name="Ritari J."/>
            <person name="Douillard F.P."/>
            <person name="Paul Ross R."/>
            <person name="Yang R."/>
            <person name="Briner A.E."/>
            <person name="Felis G.E."/>
            <person name="de Vos W.M."/>
            <person name="Barrangou R."/>
            <person name="Klaenhammer T.R."/>
            <person name="Caufield P.W."/>
            <person name="Cui Y."/>
            <person name="Zhang H."/>
            <person name="O'Toole P.W."/>
        </authorList>
    </citation>
    <scope>NUCLEOTIDE SEQUENCE [LARGE SCALE GENOMIC DNA]</scope>
    <source>
        <strain evidence="11 12">DSM 15638</strain>
    </source>
</reference>
<keyword evidence="6 8" id="KW-0215">Deoxyribonucleotide synthesis</keyword>
<evidence type="ECO:0000256" key="1">
    <source>
        <dbReference type="ARBA" id="ARBA00009303"/>
    </source>
</evidence>
<comment type="caution">
    <text evidence="11">The sequence shown here is derived from an EMBL/GenBank/DDBJ whole genome shotgun (WGS) entry which is preliminary data.</text>
</comment>
<keyword evidence="3 8" id="KW-0479">Metal-binding</keyword>
<feature type="binding site" evidence="10">
    <location>
        <position position="98"/>
    </location>
    <ligand>
        <name>Fe cation</name>
        <dbReference type="ChEBI" id="CHEBI:24875"/>
        <label>2</label>
    </ligand>
</feature>
<gene>
    <name evidence="11" type="ORF">FC66_GL001187</name>
</gene>
<proteinExistence type="inferred from homology"/>
<dbReference type="EC" id="1.17.4.1" evidence="8"/>
<accession>A0A0R1HHL8</accession>
<dbReference type="OrthoDB" id="9766544at2"/>
<comment type="subunit">
    <text evidence="2">Tetramer of two alpha and two beta subunits.</text>
</comment>
<feature type="binding site" evidence="10">
    <location>
        <position position="195"/>
    </location>
    <ligand>
        <name>Fe cation</name>
        <dbReference type="ChEBI" id="CHEBI:24875"/>
        <label>2</label>
    </ligand>
</feature>
<comment type="catalytic activity">
    <reaction evidence="7 8">
        <text>a 2'-deoxyribonucleoside 5'-diphosphate + [thioredoxin]-disulfide + H2O = a ribonucleoside 5'-diphosphate + [thioredoxin]-dithiol</text>
        <dbReference type="Rhea" id="RHEA:23252"/>
        <dbReference type="Rhea" id="RHEA-COMP:10698"/>
        <dbReference type="Rhea" id="RHEA-COMP:10700"/>
        <dbReference type="ChEBI" id="CHEBI:15377"/>
        <dbReference type="ChEBI" id="CHEBI:29950"/>
        <dbReference type="ChEBI" id="CHEBI:50058"/>
        <dbReference type="ChEBI" id="CHEBI:57930"/>
        <dbReference type="ChEBI" id="CHEBI:73316"/>
        <dbReference type="EC" id="1.17.4.1"/>
    </reaction>
</comment>
<dbReference type="PATRIC" id="fig|1423719.4.peg.1208"/>
<feature type="binding site" evidence="10">
    <location>
        <position position="67"/>
    </location>
    <ligand>
        <name>Fe cation</name>
        <dbReference type="ChEBI" id="CHEBI:24875"/>
        <label>1</label>
    </ligand>
</feature>
<evidence type="ECO:0000256" key="10">
    <source>
        <dbReference type="PIRSR" id="PIRSR000355-2"/>
    </source>
</evidence>
<comment type="similarity">
    <text evidence="1 8">Belongs to the ribonucleoside diphosphate reductase small chain family.</text>
</comment>
<organism evidence="11 12">
    <name type="scientific">Dellaglioa algida DSM 15638</name>
    <dbReference type="NCBI Taxonomy" id="1423719"/>
    <lineage>
        <taxon>Bacteria</taxon>
        <taxon>Bacillati</taxon>
        <taxon>Bacillota</taxon>
        <taxon>Bacilli</taxon>
        <taxon>Lactobacillales</taxon>
        <taxon>Lactobacillaceae</taxon>
        <taxon>Dellaglioa</taxon>
    </lineage>
</organism>
<evidence type="ECO:0000256" key="3">
    <source>
        <dbReference type="ARBA" id="ARBA00022723"/>
    </source>
</evidence>
<dbReference type="GO" id="GO:0005971">
    <property type="term" value="C:ribonucleoside-diphosphate reductase complex"/>
    <property type="evidence" value="ECO:0007669"/>
    <property type="project" value="InterPro"/>
</dbReference>
<feature type="binding site" evidence="10">
    <location>
        <position position="192"/>
    </location>
    <ligand>
        <name>Fe cation</name>
        <dbReference type="ChEBI" id="CHEBI:24875"/>
        <label>2</label>
    </ligand>
</feature>
<keyword evidence="5 8" id="KW-0408">Iron</keyword>
<evidence type="ECO:0000313" key="11">
    <source>
        <dbReference type="EMBL" id="KRK45728.1"/>
    </source>
</evidence>
<dbReference type="NCBIfam" id="TIGR04171">
    <property type="entry name" value="RNR_1b_NrdF"/>
    <property type="match status" value="1"/>
</dbReference>
<dbReference type="Pfam" id="PF00268">
    <property type="entry name" value="Ribonuc_red_sm"/>
    <property type="match status" value="1"/>
</dbReference>
<dbReference type="InterPro" id="IPR012348">
    <property type="entry name" value="RNR-like"/>
</dbReference>
<dbReference type="GO" id="GO:0046872">
    <property type="term" value="F:metal ion binding"/>
    <property type="evidence" value="ECO:0007669"/>
    <property type="project" value="UniProtKB-KW"/>
</dbReference>
<dbReference type="PANTHER" id="PTHR23409:SF18">
    <property type="entry name" value="RIBONUCLEOSIDE-DIPHOSPHATE REDUCTASE SUBUNIT M2"/>
    <property type="match status" value="1"/>
</dbReference>
<comment type="cofactor">
    <cofactor evidence="8 10">
        <name>Fe cation</name>
        <dbReference type="ChEBI" id="CHEBI:24875"/>
    </cofactor>
    <text evidence="8 10">Binds 2 iron ions per subunit.</text>
</comment>
<evidence type="ECO:0000256" key="4">
    <source>
        <dbReference type="ARBA" id="ARBA00023002"/>
    </source>
</evidence>
<dbReference type="GO" id="GO:0004748">
    <property type="term" value="F:ribonucleoside-diphosphate reductase activity, thioredoxin disulfide as acceptor"/>
    <property type="evidence" value="ECO:0007669"/>
    <property type="project" value="UniProtKB-EC"/>
</dbReference>
<dbReference type="InterPro" id="IPR009078">
    <property type="entry name" value="Ferritin-like_SF"/>
</dbReference>
<dbReference type="CDD" id="cd01049">
    <property type="entry name" value="RNRR2"/>
    <property type="match status" value="1"/>
</dbReference>
<dbReference type="PIRSF" id="PIRSF000355">
    <property type="entry name" value="NrdB"/>
    <property type="match status" value="1"/>
</dbReference>
<dbReference type="SUPFAM" id="SSF47240">
    <property type="entry name" value="Ferritin-like"/>
    <property type="match status" value="1"/>
</dbReference>
<dbReference type="Proteomes" id="UP000051450">
    <property type="component" value="Unassembled WGS sequence"/>
</dbReference>
<dbReference type="STRING" id="1423719.FC66_GL001187"/>
<dbReference type="InterPro" id="IPR026494">
    <property type="entry name" value="RNR_NrdF-like"/>
</dbReference>
<dbReference type="GO" id="GO:0009263">
    <property type="term" value="P:deoxyribonucleotide biosynthetic process"/>
    <property type="evidence" value="ECO:0007669"/>
    <property type="project" value="UniProtKB-KW"/>
</dbReference>
<evidence type="ECO:0000256" key="2">
    <source>
        <dbReference type="ARBA" id="ARBA00011209"/>
    </source>
</evidence>
<dbReference type="InterPro" id="IPR000358">
    <property type="entry name" value="RNR_small_fam"/>
</dbReference>
<dbReference type="NCBIfam" id="NF007185">
    <property type="entry name" value="PRK09614.1-4"/>
    <property type="match status" value="1"/>
</dbReference>
<comment type="function">
    <text evidence="8">Provides the precursors necessary for DNA synthesis. Catalyzes the biosynthesis of deoxyribonucleotides from the corresponding ribonucleotides.</text>
</comment>
<evidence type="ECO:0000313" key="12">
    <source>
        <dbReference type="Proteomes" id="UP000051450"/>
    </source>
</evidence>
<evidence type="ECO:0000256" key="6">
    <source>
        <dbReference type="ARBA" id="ARBA00023116"/>
    </source>
</evidence>
<evidence type="ECO:0000256" key="8">
    <source>
        <dbReference type="PIRNR" id="PIRNR000355"/>
    </source>
</evidence>
<feature type="active site" evidence="9">
    <location>
        <position position="105"/>
    </location>
</feature>
<dbReference type="UniPathway" id="UPA00326"/>
<sequence>MNNDIYKAINWNEIEDQVDKATWEKLTEQFWLDTRIPLSNDLDDWRTLSPAEKTLVGHDFGGLTLLDTVQSQDGMESLRHDTRTAHEEAVLNNIQFMESVHAKSYSSIFSTLNTASEITEIFEWTDKNEFLQKKAQRINGIYQNGTPLEKKVASVFLETFLFYSGFYTPLYYLGHNKLANVAEIIKLILRDESVHGTFIGYKFQLGFNELSEEEQGKMKTWMYDLLFELYENEEKYTHELYDEVGWTEEVLTFLRYNANKALMNLGQDPLFPDTASDVNPVVMNGISTSTSNHDFFSQVGNGYLLGSVESMDDSDYEIGESGQMKRRPKR</sequence>
<dbReference type="Gene3D" id="1.10.620.20">
    <property type="entry name" value="Ribonucleotide Reductase, subunit A"/>
    <property type="match status" value="1"/>
</dbReference>
<dbReference type="RefSeq" id="WP_057974246.1">
    <property type="nucleotide sequence ID" value="NZ_AZDI01000005.1"/>
</dbReference>
<protein>
    <recommendedName>
        <fullName evidence="8">Ribonucleoside-diphosphate reductase subunit beta</fullName>
        <ecNumber evidence="8">1.17.4.1</ecNumber>
    </recommendedName>
</protein>
<name>A0A0R1HHL8_9LACO</name>
<feature type="binding site" evidence="10">
    <location>
        <position position="158"/>
    </location>
    <ligand>
        <name>Fe cation</name>
        <dbReference type="ChEBI" id="CHEBI:24875"/>
        <label>2</label>
    </ligand>
</feature>